<dbReference type="OrthoDB" id="3237761at2759"/>
<gene>
    <name evidence="1" type="ORF">CVT26_006194</name>
</gene>
<evidence type="ECO:0000313" key="2">
    <source>
        <dbReference type="Proteomes" id="UP000284706"/>
    </source>
</evidence>
<dbReference type="EMBL" id="NHYE01005599">
    <property type="protein sequence ID" value="PPQ68278.1"/>
    <property type="molecule type" value="Genomic_DNA"/>
</dbReference>
<protein>
    <submittedName>
        <fullName evidence="1">Uncharacterized protein</fullName>
    </submittedName>
</protein>
<evidence type="ECO:0000313" key="1">
    <source>
        <dbReference type="EMBL" id="PPQ68278.1"/>
    </source>
</evidence>
<reference evidence="1 2" key="1">
    <citation type="journal article" date="2018" name="Evol. Lett.">
        <title>Horizontal gene cluster transfer increased hallucinogenic mushroom diversity.</title>
        <authorList>
            <person name="Reynolds H.T."/>
            <person name="Vijayakumar V."/>
            <person name="Gluck-Thaler E."/>
            <person name="Korotkin H.B."/>
            <person name="Matheny P.B."/>
            <person name="Slot J.C."/>
        </authorList>
    </citation>
    <scope>NUCLEOTIDE SEQUENCE [LARGE SCALE GENOMIC DNA]</scope>
    <source>
        <strain evidence="1 2">SRW20</strain>
    </source>
</reference>
<accession>A0A409VPX3</accession>
<comment type="caution">
    <text evidence="1">The sequence shown here is derived from an EMBL/GenBank/DDBJ whole genome shotgun (WGS) entry which is preliminary data.</text>
</comment>
<organism evidence="1 2">
    <name type="scientific">Gymnopilus dilepis</name>
    <dbReference type="NCBI Taxonomy" id="231916"/>
    <lineage>
        <taxon>Eukaryota</taxon>
        <taxon>Fungi</taxon>
        <taxon>Dikarya</taxon>
        <taxon>Basidiomycota</taxon>
        <taxon>Agaricomycotina</taxon>
        <taxon>Agaricomycetes</taxon>
        <taxon>Agaricomycetidae</taxon>
        <taxon>Agaricales</taxon>
        <taxon>Agaricineae</taxon>
        <taxon>Hymenogastraceae</taxon>
        <taxon>Gymnopilus</taxon>
    </lineage>
</organism>
<dbReference type="Proteomes" id="UP000284706">
    <property type="component" value="Unassembled WGS sequence"/>
</dbReference>
<proteinExistence type="predicted"/>
<name>A0A409VPX3_9AGAR</name>
<dbReference type="InParanoid" id="A0A409VPX3"/>
<keyword evidence="2" id="KW-1185">Reference proteome</keyword>
<dbReference type="AlphaFoldDB" id="A0A409VPX3"/>
<sequence>MNNFPAGTRVFFWTSEGEVQYAVVKSSSRLQDGTQILVLQLEGSNKTITLPALGVTIVT</sequence>